<feature type="signal peptide" evidence="1">
    <location>
        <begin position="1"/>
        <end position="26"/>
    </location>
</feature>
<evidence type="ECO:0000259" key="2">
    <source>
        <dbReference type="Pfam" id="PF13827"/>
    </source>
</evidence>
<feature type="domain" description="DUF4189" evidence="2">
    <location>
        <begin position="96"/>
        <end position="186"/>
    </location>
</feature>
<dbReference type="Proteomes" id="UP000326695">
    <property type="component" value="Chromosome"/>
</dbReference>
<dbReference type="AlphaFoldDB" id="A0AAX1F677"/>
<keyword evidence="1" id="KW-0732">Signal</keyword>
<name>A0AAX1F677_9NEIS</name>
<dbReference type="KEGG" id="eex:EZJ17_02040"/>
<gene>
    <name evidence="3" type="ORF">EZJ17_02040</name>
</gene>
<dbReference type="Pfam" id="PF13827">
    <property type="entry name" value="DUF4189"/>
    <property type="match status" value="1"/>
</dbReference>
<evidence type="ECO:0000256" key="1">
    <source>
        <dbReference type="SAM" id="SignalP"/>
    </source>
</evidence>
<keyword evidence="4" id="KW-1185">Reference proteome</keyword>
<organism evidence="3 4">
    <name type="scientific">Eikenella exigua</name>
    <dbReference type="NCBI Taxonomy" id="2528037"/>
    <lineage>
        <taxon>Bacteria</taxon>
        <taxon>Pseudomonadati</taxon>
        <taxon>Pseudomonadota</taxon>
        <taxon>Betaproteobacteria</taxon>
        <taxon>Neisseriales</taxon>
        <taxon>Neisseriaceae</taxon>
        <taxon>Eikenella</taxon>
    </lineage>
</organism>
<protein>
    <submittedName>
        <fullName evidence="3">DUF4189 domain-containing protein</fullName>
    </submittedName>
</protein>
<accession>A0AAX1F677</accession>
<proteinExistence type="predicted"/>
<sequence length="211" mass="23558">MKQSMMNTAAGVLAAVLLGSAGLAYANPYPVGSQQWHNFNGIMQSEADRIQRERNAVRQQPINRGPTAAEIRAWEQREAKVQAEIAELRRTPFYMAIINDFGTDRIAYAGGFRTEQRAIEDAMSFCRSGNCQVLTTFSNSCAVLTFPAGRELHSVSDFFFGYDRDHNRAAEKSIRACEARHGKGNCLYSASETKHGTAFCTGYDYSNYNQR</sequence>
<reference evidence="4" key="1">
    <citation type="journal article" date="2019" name="J. Anim. Genet.">
        <title>Description and whole genome sequencing of Eikenella exigua sp. nov., isolated from brain abscess and blood.</title>
        <authorList>
            <person name="Stormo K.A."/>
            <person name="Nygaard R.M."/>
            <person name="Bruvold T.S."/>
            <person name="Dimmen G."/>
            <person name="Lindemann P.C."/>
            <person name="Jordal S."/>
            <person name="Kommedal O."/>
        </authorList>
    </citation>
    <scope>NUCLEOTIDE SEQUENCE [LARGE SCALE GENOMIC DNA]</scope>
    <source>
        <strain evidence="4">PXX</strain>
    </source>
</reference>
<evidence type="ECO:0000313" key="4">
    <source>
        <dbReference type="Proteomes" id="UP000326695"/>
    </source>
</evidence>
<dbReference type="InterPro" id="IPR025240">
    <property type="entry name" value="DUF4189"/>
</dbReference>
<evidence type="ECO:0000313" key="3">
    <source>
        <dbReference type="EMBL" id="QED91554.1"/>
    </source>
</evidence>
<dbReference type="EMBL" id="CP038018">
    <property type="protein sequence ID" value="QED91554.1"/>
    <property type="molecule type" value="Genomic_DNA"/>
</dbReference>
<feature type="chain" id="PRO_5044015965" evidence="1">
    <location>
        <begin position="27"/>
        <end position="211"/>
    </location>
</feature>
<dbReference type="RefSeq" id="WP_082886489.1">
    <property type="nucleotide sequence ID" value="NZ_CP038018.1"/>
</dbReference>